<dbReference type="CDD" id="cd22928">
    <property type="entry name" value="HFD_POLE3_DPB4"/>
    <property type="match status" value="1"/>
</dbReference>
<proteinExistence type="evidence at transcript level"/>
<dbReference type="GO" id="GO:0006272">
    <property type="term" value="P:leading strand elongation"/>
    <property type="evidence" value="ECO:0007669"/>
    <property type="project" value="TreeGrafter"/>
</dbReference>
<evidence type="ECO:0000313" key="5">
    <source>
        <dbReference type="EMBL" id="WLQ69710.1"/>
    </source>
</evidence>
<feature type="region of interest" description="Disordered" evidence="3">
    <location>
        <begin position="135"/>
        <end position="164"/>
    </location>
</feature>
<comment type="subcellular location">
    <subcellularLocation>
        <location evidence="1">Nucleus</location>
    </subcellularLocation>
</comment>
<dbReference type="GO" id="GO:0031490">
    <property type="term" value="F:chromatin DNA binding"/>
    <property type="evidence" value="ECO:0007669"/>
    <property type="project" value="TreeGrafter"/>
</dbReference>
<dbReference type="AlphaFoldDB" id="A0AA50GZI9"/>
<organism evidence="5">
    <name type="scientific">Zingiber officinale</name>
    <name type="common">Ginger</name>
    <name type="synonym">Amomum zingiber</name>
    <dbReference type="NCBI Taxonomy" id="94328"/>
    <lineage>
        <taxon>Eukaryota</taxon>
        <taxon>Viridiplantae</taxon>
        <taxon>Streptophyta</taxon>
        <taxon>Embryophyta</taxon>
        <taxon>Tracheophyta</taxon>
        <taxon>Spermatophyta</taxon>
        <taxon>Magnoliopsida</taxon>
        <taxon>Liliopsida</taxon>
        <taxon>Zingiberales</taxon>
        <taxon>Zingiberaceae</taxon>
        <taxon>Zingiber</taxon>
    </lineage>
</organism>
<dbReference type="Pfam" id="PF00808">
    <property type="entry name" value="CBFD_NFYB_HMF"/>
    <property type="match status" value="1"/>
</dbReference>
<evidence type="ECO:0000256" key="3">
    <source>
        <dbReference type="SAM" id="MobiDB-lite"/>
    </source>
</evidence>
<dbReference type="Gene3D" id="1.10.20.10">
    <property type="entry name" value="Histone, subunit A"/>
    <property type="match status" value="1"/>
</dbReference>
<accession>A0AA50GZI9</accession>
<sequence length="261" mass="28643">MTCFGCNKKGYYKIDCPNLKKKKALKVTWDESDSGEPKHSNYHALMAYETELKNESEDGSEPESSHESVLIFKGSNEGHVTREAKAGSDRSVMARPASLTHASKQIGLINSKRPDILRRITIEVKSILLEKLANGREGMAEEGTPGKSEEPPAPAPSSTPGKTLSVDVEELPKAIVRRVVKDKLSKLSSGGGEEEILVNKDALLAFSESTRIFIHYLSATANDICKESKRQTINADDVLKALEEIDFVEFVEPLKASLEGQ</sequence>
<name>A0AA50GZI9_ZINOF</name>
<dbReference type="PANTHER" id="PTHR46172:SF1">
    <property type="entry name" value="DNA POLYMERASE EPSILON SUBUNIT 3"/>
    <property type="match status" value="1"/>
</dbReference>
<dbReference type="SUPFAM" id="SSF57756">
    <property type="entry name" value="Retrovirus zinc finger-like domains"/>
    <property type="match status" value="1"/>
</dbReference>
<dbReference type="InterPro" id="IPR009072">
    <property type="entry name" value="Histone-fold"/>
</dbReference>
<dbReference type="InterPro" id="IPR036875">
    <property type="entry name" value="Znf_CCHC_sf"/>
</dbReference>
<reference evidence="5" key="1">
    <citation type="submission" date="2023-04" db="EMBL/GenBank/DDBJ databases">
        <authorList>
            <person name="Xing H.-T."/>
            <person name="Li H.-L."/>
        </authorList>
    </citation>
    <scope>NUCLEOTIDE SEQUENCE</scope>
    <source>
        <strain evidence="5">Maker00034675</strain>
    </source>
</reference>
<dbReference type="GO" id="GO:0006974">
    <property type="term" value="P:DNA damage response"/>
    <property type="evidence" value="ECO:0007669"/>
    <property type="project" value="TreeGrafter"/>
</dbReference>
<dbReference type="InterPro" id="IPR003958">
    <property type="entry name" value="CBFA_NFYB_domain"/>
</dbReference>
<dbReference type="InterPro" id="IPR051377">
    <property type="entry name" value="DNA_Pol-Epsilon_Subunit"/>
</dbReference>
<dbReference type="EMBL" id="OQ909802">
    <property type="protein sequence ID" value="WLQ69710.1"/>
    <property type="molecule type" value="mRNA"/>
</dbReference>
<feature type="domain" description="Transcription factor CBF/NF-Y/archaeal histone" evidence="4">
    <location>
        <begin position="170"/>
        <end position="242"/>
    </location>
</feature>
<dbReference type="GO" id="GO:0008622">
    <property type="term" value="C:epsilon DNA polymerase complex"/>
    <property type="evidence" value="ECO:0007669"/>
    <property type="project" value="TreeGrafter"/>
</dbReference>
<dbReference type="GO" id="GO:0008270">
    <property type="term" value="F:zinc ion binding"/>
    <property type="evidence" value="ECO:0007669"/>
    <property type="project" value="InterPro"/>
</dbReference>
<feature type="compositionally biased region" description="Basic and acidic residues" evidence="3">
    <location>
        <begin position="79"/>
        <end position="88"/>
    </location>
</feature>
<dbReference type="GO" id="GO:0008623">
    <property type="term" value="C:CHRAC"/>
    <property type="evidence" value="ECO:0007669"/>
    <property type="project" value="TreeGrafter"/>
</dbReference>
<dbReference type="GO" id="GO:0031507">
    <property type="term" value="P:heterochromatin formation"/>
    <property type="evidence" value="ECO:0007669"/>
    <property type="project" value="TreeGrafter"/>
</dbReference>
<evidence type="ECO:0000259" key="4">
    <source>
        <dbReference type="Pfam" id="PF00808"/>
    </source>
</evidence>
<evidence type="ECO:0000256" key="1">
    <source>
        <dbReference type="ARBA" id="ARBA00004123"/>
    </source>
</evidence>
<dbReference type="PANTHER" id="PTHR46172">
    <property type="entry name" value="DNA POLYMERASE EPSILON SUBUNIT 3"/>
    <property type="match status" value="1"/>
</dbReference>
<dbReference type="SUPFAM" id="SSF47113">
    <property type="entry name" value="Histone-fold"/>
    <property type="match status" value="1"/>
</dbReference>
<evidence type="ECO:0000256" key="2">
    <source>
        <dbReference type="ARBA" id="ARBA00023242"/>
    </source>
</evidence>
<dbReference type="GO" id="GO:0046982">
    <property type="term" value="F:protein heterodimerization activity"/>
    <property type="evidence" value="ECO:0007669"/>
    <property type="project" value="InterPro"/>
</dbReference>
<protein>
    <submittedName>
        <fullName evidence="5">NFY protein</fullName>
    </submittedName>
</protein>
<keyword evidence="2" id="KW-0539">Nucleus</keyword>
<feature type="region of interest" description="Disordered" evidence="3">
    <location>
        <begin position="52"/>
        <end position="97"/>
    </location>
</feature>